<sequence length="122" mass="13622">MSMSVNGDQTWAAQALCADIPPDQLFVQGAAQREVRSICFGCPVRIECLADALDSRASFGVWGGLTERERRAMLRNYPEVKSWEKWLREADDTLAEELRTKHAPHVLAHVRASKRATAVKIG</sequence>
<dbReference type="GO" id="GO:0046872">
    <property type="term" value="F:metal ion binding"/>
    <property type="evidence" value="ECO:0007669"/>
    <property type="project" value="UniProtKB-KW"/>
</dbReference>
<feature type="binding site" evidence="11">
    <location>
        <position position="48"/>
    </location>
    <ligand>
        <name>[4Fe-4S] cluster</name>
        <dbReference type="ChEBI" id="CHEBI:49883"/>
    </ligand>
</feature>
<gene>
    <name evidence="11" type="primary">whiB</name>
    <name evidence="13" type="ORF">FYZ43_00465</name>
    <name evidence="15" type="ORF">HHJ74_07935</name>
    <name evidence="16" type="ORF">HHJ77_10450</name>
    <name evidence="14" type="ORF">HHJ78_00580</name>
    <name evidence="17" type="ORF">NCTC11819_00923</name>
</gene>
<dbReference type="EMBL" id="UGGQ01000006">
    <property type="protein sequence ID" value="STO16357.1"/>
    <property type="molecule type" value="Genomic_DNA"/>
</dbReference>
<comment type="function">
    <text evidence="11">Acts as a transcriptional regulator. Probably redox-responsive. The apo- but not holo-form probably binds DNA.</text>
</comment>
<keyword evidence="5 11" id="KW-0408">Iron</keyword>
<evidence type="ECO:0000313" key="18">
    <source>
        <dbReference type="Proteomes" id="UP000255284"/>
    </source>
</evidence>
<keyword evidence="9 11" id="KW-1015">Disulfide bond</keyword>
<dbReference type="RefSeq" id="WP_004013585.1">
    <property type="nucleotide sequence ID" value="NZ_CAMPNB010000047.1"/>
</dbReference>
<evidence type="ECO:0000259" key="12">
    <source>
        <dbReference type="PROSITE" id="PS51674"/>
    </source>
</evidence>
<keyword evidence="10 11" id="KW-0804">Transcription</keyword>
<keyword evidence="8 11" id="KW-0238">DNA-binding</keyword>
<evidence type="ECO:0000256" key="9">
    <source>
        <dbReference type="ARBA" id="ARBA00023157"/>
    </source>
</evidence>
<evidence type="ECO:0000313" key="21">
    <source>
        <dbReference type="Proteomes" id="UP000582487"/>
    </source>
</evidence>
<name>A0A2J9KN69_9ACTO</name>
<accession>A0A2J9KN69</accession>
<keyword evidence="7 11" id="KW-0805">Transcription regulation</keyword>
<evidence type="ECO:0000313" key="19">
    <source>
        <dbReference type="Proteomes" id="UP000575397"/>
    </source>
</evidence>
<dbReference type="GO" id="GO:0035731">
    <property type="term" value="F:dinitrosyl-iron complex binding"/>
    <property type="evidence" value="ECO:0007669"/>
    <property type="project" value="UniProtKB-UniRule"/>
</dbReference>
<evidence type="ECO:0000256" key="6">
    <source>
        <dbReference type="ARBA" id="ARBA00023014"/>
    </source>
</evidence>
<dbReference type="EMBL" id="JABCUV010000008">
    <property type="protein sequence ID" value="NMW93622.1"/>
    <property type="molecule type" value="Genomic_DNA"/>
</dbReference>
<dbReference type="Proteomes" id="UP000582487">
    <property type="component" value="Unassembled WGS sequence"/>
</dbReference>
<dbReference type="Pfam" id="PF02467">
    <property type="entry name" value="Whib"/>
    <property type="match status" value="1"/>
</dbReference>
<dbReference type="GO" id="GO:0003677">
    <property type="term" value="F:DNA binding"/>
    <property type="evidence" value="ECO:0007669"/>
    <property type="project" value="UniProtKB-UniRule"/>
</dbReference>
<protein>
    <recommendedName>
        <fullName evidence="11">Transcriptional regulator WhiB</fullName>
    </recommendedName>
</protein>
<keyword evidence="6 11" id="KW-0411">Iron-sulfur</keyword>
<dbReference type="Proteomes" id="UP000255284">
    <property type="component" value="Unassembled WGS sequence"/>
</dbReference>
<dbReference type="AlphaFoldDB" id="A0A2J9KN69"/>
<comment type="cofactor">
    <cofactor evidence="11">
        <name>[4Fe-4S] cluster</name>
        <dbReference type="ChEBI" id="CHEBI:49883"/>
    </cofactor>
    <text evidence="11">Binds 1 [4Fe-4S] cluster per subunit. Following nitrosylation of the [4Fe-4S] cluster binds 1 [4Fe-8(NO)] cluster per subunit.</text>
</comment>
<proteinExistence type="inferred from homology"/>
<feature type="binding site" evidence="11">
    <location>
        <position position="17"/>
    </location>
    <ligand>
        <name>[4Fe-4S] cluster</name>
        <dbReference type="ChEBI" id="CHEBI:49883"/>
    </ligand>
</feature>
<keyword evidence="4 11" id="KW-0479">Metal-binding</keyword>
<dbReference type="GO" id="GO:0005737">
    <property type="term" value="C:cytoplasm"/>
    <property type="evidence" value="ECO:0007669"/>
    <property type="project" value="UniProtKB-SubCell"/>
</dbReference>
<comment type="subcellular location">
    <subcellularLocation>
        <location evidence="1 11">Cytoplasm</location>
    </subcellularLocation>
</comment>
<evidence type="ECO:0000256" key="8">
    <source>
        <dbReference type="ARBA" id="ARBA00023125"/>
    </source>
</evidence>
<dbReference type="EMBL" id="JABCUR010000001">
    <property type="protein sequence ID" value="NMW64070.1"/>
    <property type="molecule type" value="Genomic_DNA"/>
</dbReference>
<keyword evidence="11" id="KW-0963">Cytoplasm</keyword>
<evidence type="ECO:0000313" key="15">
    <source>
        <dbReference type="EMBL" id="NMW93622.1"/>
    </source>
</evidence>
<dbReference type="GeneID" id="61168999"/>
<evidence type="ECO:0000313" key="17">
    <source>
        <dbReference type="EMBL" id="STO16357.1"/>
    </source>
</evidence>
<feature type="domain" description="4Fe-4S Wbl-type" evidence="12">
    <location>
        <begin position="16"/>
        <end position="72"/>
    </location>
</feature>
<comment type="PTM">
    <text evidence="11">Upon Fe-S cluster removal intramolecular disulfide bonds are formed.</text>
</comment>
<dbReference type="Proteomes" id="UP001209486">
    <property type="component" value="Unassembled WGS sequence"/>
</dbReference>
<dbReference type="HAMAP" id="MF_01479">
    <property type="entry name" value="WhiB"/>
    <property type="match status" value="1"/>
</dbReference>
<evidence type="ECO:0000313" key="20">
    <source>
        <dbReference type="Proteomes" id="UP000578252"/>
    </source>
</evidence>
<dbReference type="PANTHER" id="PTHR38839:SF7">
    <property type="entry name" value="TRANSCRIPTIONAL REGULATOR WHIB4"/>
    <property type="match status" value="1"/>
</dbReference>
<feature type="binding site" evidence="11">
    <location>
        <position position="39"/>
    </location>
    <ligand>
        <name>[4Fe-4S] cluster</name>
        <dbReference type="ChEBI" id="CHEBI:49883"/>
    </ligand>
</feature>
<dbReference type="InterPro" id="IPR034768">
    <property type="entry name" value="4FE4S_WBL"/>
</dbReference>
<reference evidence="17 18" key="1">
    <citation type="submission" date="2018-06" db="EMBL/GenBank/DDBJ databases">
        <authorList>
            <consortium name="Pathogen Informatics"/>
            <person name="Doyle S."/>
        </authorList>
    </citation>
    <scope>NUCLEOTIDE SEQUENCE [LARGE SCALE GENOMIC DNA]</scope>
    <source>
        <strain evidence="17 18">NCTC11819</strain>
    </source>
</reference>
<comment type="PTM">
    <text evidence="11">The Fe-S cluster can be nitrosylated by nitric oxide (NO).</text>
</comment>
<evidence type="ECO:0000313" key="22">
    <source>
        <dbReference type="Proteomes" id="UP001209486"/>
    </source>
</evidence>
<evidence type="ECO:0000256" key="5">
    <source>
        <dbReference type="ARBA" id="ARBA00023004"/>
    </source>
</evidence>
<reference evidence="13 22" key="2">
    <citation type="submission" date="2019-08" db="EMBL/GenBank/DDBJ databases">
        <title>Comparison of rpoB and gyrB Sequences from Mobiluncus Species and Development of a Multiplex PCR Method for Clinical Detection of Mobiluncus curtisii and Mobiluncus mulieris.</title>
        <authorList>
            <person name="Yang L."/>
            <person name="Shen Y."/>
            <person name="Xu G."/>
            <person name="Shu L.-B."/>
            <person name="Hu J."/>
            <person name="Zhang R."/>
            <person name="Wang Y."/>
            <person name="Zhou H.-W."/>
            <person name="Zhang X."/>
        </authorList>
    </citation>
    <scope>NUCLEOTIDE SEQUENCE [LARGE SCALE GENOMIC DNA]</scope>
    <source>
        <strain evidence="13 22">M26</strain>
    </source>
</reference>
<dbReference type="OrthoDB" id="4228525at2"/>
<evidence type="ECO:0000256" key="7">
    <source>
        <dbReference type="ARBA" id="ARBA00023015"/>
    </source>
</evidence>
<dbReference type="Proteomes" id="UP000575397">
    <property type="component" value="Unassembled WGS sequence"/>
</dbReference>
<dbReference type="PROSITE" id="PS51674">
    <property type="entry name" value="4FE4S_WBL"/>
    <property type="match status" value="1"/>
</dbReference>
<dbReference type="InterPro" id="IPR003482">
    <property type="entry name" value="Whib"/>
</dbReference>
<dbReference type="GO" id="GO:0045454">
    <property type="term" value="P:cell redox homeostasis"/>
    <property type="evidence" value="ECO:0007669"/>
    <property type="project" value="TreeGrafter"/>
</dbReference>
<evidence type="ECO:0000256" key="1">
    <source>
        <dbReference type="ARBA" id="ARBA00004496"/>
    </source>
</evidence>
<dbReference type="GO" id="GO:0045892">
    <property type="term" value="P:negative regulation of DNA-templated transcription"/>
    <property type="evidence" value="ECO:0007669"/>
    <property type="project" value="TreeGrafter"/>
</dbReference>
<dbReference type="GO" id="GO:0051539">
    <property type="term" value="F:4 iron, 4 sulfur cluster binding"/>
    <property type="evidence" value="ECO:0007669"/>
    <property type="project" value="UniProtKB-UniRule"/>
</dbReference>
<keyword evidence="3 11" id="KW-0004">4Fe-4S</keyword>
<dbReference type="GO" id="GO:0047134">
    <property type="term" value="F:protein-disulfide reductase [NAD(P)H] activity"/>
    <property type="evidence" value="ECO:0007669"/>
    <property type="project" value="TreeGrafter"/>
</dbReference>
<reference evidence="19 20" key="3">
    <citation type="submission" date="2020-04" db="EMBL/GenBank/DDBJ databases">
        <title>Antimicrobial susceptibility and clonality of vaginal-derived multi-drug resistant Mobiluncus isolates in China.</title>
        <authorList>
            <person name="Zhang X."/>
        </authorList>
    </citation>
    <scope>NUCLEOTIDE SEQUENCE [LARGE SCALE GENOMIC DNA]</scope>
    <source>
        <strain evidence="16 19">12</strain>
        <strain evidence="14 20">13</strain>
        <strain evidence="15 21">7</strain>
    </source>
</reference>
<dbReference type="EMBL" id="JABCUS010000030">
    <property type="protein sequence ID" value="NMX04312.1"/>
    <property type="molecule type" value="Genomic_DNA"/>
</dbReference>
<comment type="similarity">
    <text evidence="2 11">Belongs to the WhiB family.</text>
</comment>
<dbReference type="EMBL" id="VSZY01000001">
    <property type="protein sequence ID" value="MCU9967919.1"/>
    <property type="molecule type" value="Genomic_DNA"/>
</dbReference>
<evidence type="ECO:0000313" key="14">
    <source>
        <dbReference type="EMBL" id="NMW64070.1"/>
    </source>
</evidence>
<comment type="caution">
    <text evidence="14">The sequence shown here is derived from an EMBL/GenBank/DDBJ whole genome shotgun (WGS) entry which is preliminary data.</text>
</comment>
<organism evidence="14 20">
    <name type="scientific">Mobiluncus mulieris</name>
    <dbReference type="NCBI Taxonomy" id="2052"/>
    <lineage>
        <taxon>Bacteria</taxon>
        <taxon>Bacillati</taxon>
        <taxon>Actinomycetota</taxon>
        <taxon>Actinomycetes</taxon>
        <taxon>Actinomycetales</taxon>
        <taxon>Actinomycetaceae</taxon>
        <taxon>Mobiluncus</taxon>
    </lineage>
</organism>
<evidence type="ECO:0000313" key="13">
    <source>
        <dbReference type="EMBL" id="MCU9967919.1"/>
    </source>
</evidence>
<dbReference type="PANTHER" id="PTHR38839">
    <property type="entry name" value="TRANSCRIPTIONAL REGULATOR WHID-RELATED"/>
    <property type="match status" value="1"/>
</dbReference>
<evidence type="ECO:0000256" key="10">
    <source>
        <dbReference type="ARBA" id="ARBA00023163"/>
    </source>
</evidence>
<evidence type="ECO:0000313" key="16">
    <source>
        <dbReference type="EMBL" id="NMX04312.1"/>
    </source>
</evidence>
<feature type="binding site" evidence="11">
    <location>
        <position position="42"/>
    </location>
    <ligand>
        <name>[4Fe-4S] cluster</name>
        <dbReference type="ChEBI" id="CHEBI:49883"/>
    </ligand>
</feature>
<evidence type="ECO:0000256" key="4">
    <source>
        <dbReference type="ARBA" id="ARBA00022723"/>
    </source>
</evidence>
<evidence type="ECO:0000256" key="2">
    <source>
        <dbReference type="ARBA" id="ARBA00006597"/>
    </source>
</evidence>
<evidence type="ECO:0000256" key="11">
    <source>
        <dbReference type="HAMAP-Rule" id="MF_01479"/>
    </source>
</evidence>
<dbReference type="Proteomes" id="UP000578252">
    <property type="component" value="Unassembled WGS sequence"/>
</dbReference>
<evidence type="ECO:0000256" key="3">
    <source>
        <dbReference type="ARBA" id="ARBA00022485"/>
    </source>
</evidence>